<dbReference type="Proteomes" id="UP001331515">
    <property type="component" value="Unassembled WGS sequence"/>
</dbReference>
<comment type="caution">
    <text evidence="2">The sequence shown here is derived from an EMBL/GenBank/DDBJ whole genome shotgun (WGS) entry which is preliminary data.</text>
</comment>
<organism evidence="2 3">
    <name type="scientific">Champsocephalus gunnari</name>
    <name type="common">Mackerel icefish</name>
    <dbReference type="NCBI Taxonomy" id="52237"/>
    <lineage>
        <taxon>Eukaryota</taxon>
        <taxon>Metazoa</taxon>
        <taxon>Chordata</taxon>
        <taxon>Craniata</taxon>
        <taxon>Vertebrata</taxon>
        <taxon>Euteleostomi</taxon>
        <taxon>Actinopterygii</taxon>
        <taxon>Neopterygii</taxon>
        <taxon>Teleostei</taxon>
        <taxon>Neoteleostei</taxon>
        <taxon>Acanthomorphata</taxon>
        <taxon>Eupercaria</taxon>
        <taxon>Perciformes</taxon>
        <taxon>Notothenioidei</taxon>
        <taxon>Channichthyidae</taxon>
        <taxon>Champsocephalus</taxon>
    </lineage>
</organism>
<feature type="region of interest" description="Disordered" evidence="1">
    <location>
        <begin position="1"/>
        <end position="47"/>
    </location>
</feature>
<protein>
    <submittedName>
        <fullName evidence="2">Uncharacterized protein</fullName>
    </submittedName>
</protein>
<evidence type="ECO:0000313" key="3">
    <source>
        <dbReference type="Proteomes" id="UP001331515"/>
    </source>
</evidence>
<reference evidence="2 3" key="1">
    <citation type="journal article" date="2023" name="Mol. Biol. Evol.">
        <title>Genomics of Secondarily Temperate Adaptation in the Only Non-Antarctic Icefish.</title>
        <authorList>
            <person name="Rivera-Colon A.G."/>
            <person name="Rayamajhi N."/>
            <person name="Minhas B.F."/>
            <person name="Madrigal G."/>
            <person name="Bilyk K.T."/>
            <person name="Yoon V."/>
            <person name="Hune M."/>
            <person name="Gregory S."/>
            <person name="Cheng C.H.C."/>
            <person name="Catchen J.M."/>
        </authorList>
    </citation>
    <scope>NUCLEOTIDE SEQUENCE [LARGE SCALE GENOMIC DNA]</scope>
    <source>
        <tissue evidence="2">White muscle</tissue>
    </source>
</reference>
<keyword evidence="3" id="KW-1185">Reference proteome</keyword>
<gene>
    <name evidence="2" type="ORF">CgunFtcFv8_009960</name>
</gene>
<proteinExistence type="predicted"/>
<evidence type="ECO:0000256" key="1">
    <source>
        <dbReference type="SAM" id="MobiDB-lite"/>
    </source>
</evidence>
<sequence length="77" mass="8440">MPSGLFIAESRSHRSSSSSHALTKTMITPTPPRNQTSAGESQLKGPEVCREGLPVGARRRYLKFTKEGAEGIQLRTR</sequence>
<evidence type="ECO:0000313" key="2">
    <source>
        <dbReference type="EMBL" id="KAK5896350.1"/>
    </source>
</evidence>
<dbReference type="EMBL" id="JAURVH010001534">
    <property type="protein sequence ID" value="KAK5896350.1"/>
    <property type="molecule type" value="Genomic_DNA"/>
</dbReference>
<feature type="compositionally biased region" description="Polar residues" evidence="1">
    <location>
        <begin position="21"/>
        <end position="40"/>
    </location>
</feature>
<name>A0AAN8C3C9_CHAGU</name>
<dbReference type="AlphaFoldDB" id="A0AAN8C3C9"/>
<accession>A0AAN8C3C9</accession>